<dbReference type="AlphaFoldDB" id="A0A0G1DFC6"/>
<comment type="caution">
    <text evidence="1">The sequence shown here is derived from an EMBL/GenBank/DDBJ whole genome shotgun (WGS) entry which is preliminary data.</text>
</comment>
<evidence type="ECO:0000313" key="1">
    <source>
        <dbReference type="EMBL" id="KKS96334.1"/>
    </source>
</evidence>
<dbReference type="InterPro" id="IPR008914">
    <property type="entry name" value="PEBP"/>
</dbReference>
<dbReference type="STRING" id="1618443.UV73_C0011G0006"/>
<dbReference type="Pfam" id="PF01161">
    <property type="entry name" value="PBP"/>
    <property type="match status" value="1"/>
</dbReference>
<organism evidence="1 2">
    <name type="scientific">Candidatus Gottesmanbacteria bacterium GW2011_GWA2_43_14</name>
    <dbReference type="NCBI Taxonomy" id="1618443"/>
    <lineage>
        <taxon>Bacteria</taxon>
        <taxon>Candidatus Gottesmaniibacteriota</taxon>
    </lineage>
</organism>
<dbReference type="PANTHER" id="PTHR30289:SF1">
    <property type="entry name" value="PEBP (PHOSPHATIDYLETHANOLAMINE-BINDING PROTEIN) FAMILY PROTEIN"/>
    <property type="match status" value="1"/>
</dbReference>
<dbReference type="SUPFAM" id="SSF49777">
    <property type="entry name" value="PEBP-like"/>
    <property type="match status" value="1"/>
</dbReference>
<proteinExistence type="predicted"/>
<reference evidence="1 2" key="1">
    <citation type="journal article" date="2015" name="Nature">
        <title>rRNA introns, odd ribosomes, and small enigmatic genomes across a large radiation of phyla.</title>
        <authorList>
            <person name="Brown C.T."/>
            <person name="Hug L.A."/>
            <person name="Thomas B.C."/>
            <person name="Sharon I."/>
            <person name="Castelle C.J."/>
            <person name="Singh A."/>
            <person name="Wilkins M.J."/>
            <person name="Williams K.H."/>
            <person name="Banfield J.F."/>
        </authorList>
    </citation>
    <scope>NUCLEOTIDE SEQUENCE [LARGE SCALE GENOMIC DNA]</scope>
</reference>
<dbReference type="NCBIfam" id="TIGR00481">
    <property type="entry name" value="YbhB/YbcL family Raf kinase inhibitor-like protein"/>
    <property type="match status" value="1"/>
</dbReference>
<evidence type="ECO:0000313" key="2">
    <source>
        <dbReference type="Proteomes" id="UP000034894"/>
    </source>
</evidence>
<dbReference type="Proteomes" id="UP000034894">
    <property type="component" value="Unassembled WGS sequence"/>
</dbReference>
<dbReference type="PANTHER" id="PTHR30289">
    <property type="entry name" value="UNCHARACTERIZED PROTEIN YBCL-RELATED"/>
    <property type="match status" value="1"/>
</dbReference>
<name>A0A0G1DFC6_9BACT</name>
<gene>
    <name evidence="1" type="ORF">UV73_C0011G0006</name>
</gene>
<dbReference type="EMBL" id="LCFP01000011">
    <property type="protein sequence ID" value="KKS96334.1"/>
    <property type="molecule type" value="Genomic_DNA"/>
</dbReference>
<dbReference type="InterPro" id="IPR005247">
    <property type="entry name" value="YbhB_YbcL/LppC-like"/>
</dbReference>
<dbReference type="Gene3D" id="3.90.280.10">
    <property type="entry name" value="PEBP-like"/>
    <property type="match status" value="1"/>
</dbReference>
<protein>
    <submittedName>
        <fullName evidence="1">YbhB and YbcL</fullName>
    </submittedName>
</protein>
<sequence length="147" mass="16127">MIITSNAFSDSGVIPEKYTCEGTNISPPLEFNDLPAESKSLVLIVEDWDAAAKPWVHWLVFNIPPTTNSVTEGQKPQGGVEGLANGGTFGYEGPCPPQGNHHYQFKLYALDVVLKLPKEVDRRQILSAMQGKILAEAILSGFYHKKT</sequence>
<accession>A0A0G1DFC6</accession>
<dbReference type="PATRIC" id="fig|1618443.3.peg.1282"/>
<dbReference type="InterPro" id="IPR036610">
    <property type="entry name" value="PEBP-like_sf"/>
</dbReference>
<dbReference type="CDD" id="cd00865">
    <property type="entry name" value="PEBP_bact_arch"/>
    <property type="match status" value="1"/>
</dbReference>